<accession>A0A7S1M5N3</accession>
<feature type="transmembrane region" description="Helical" evidence="1">
    <location>
        <begin position="84"/>
        <end position="112"/>
    </location>
</feature>
<feature type="transmembrane region" description="Helical" evidence="1">
    <location>
        <begin position="610"/>
        <end position="635"/>
    </location>
</feature>
<protein>
    <recommendedName>
        <fullName evidence="3">Glycosyltransferase 2-like domain-containing protein</fullName>
    </recommendedName>
</protein>
<keyword evidence="1" id="KW-0812">Transmembrane</keyword>
<feature type="transmembrane region" description="Helical" evidence="1">
    <location>
        <begin position="188"/>
        <end position="212"/>
    </location>
</feature>
<dbReference type="PANTHER" id="PTHR36851:SF1">
    <property type="entry name" value="GLYCO_TRANS_2-LIKE DOMAIN-CONTAINING PROTEIN"/>
    <property type="match status" value="1"/>
</dbReference>
<evidence type="ECO:0000256" key="1">
    <source>
        <dbReference type="SAM" id="Phobius"/>
    </source>
</evidence>
<feature type="transmembrane region" description="Helical" evidence="1">
    <location>
        <begin position="555"/>
        <end position="576"/>
    </location>
</feature>
<feature type="transmembrane region" description="Helical" evidence="1">
    <location>
        <begin position="582"/>
        <end position="598"/>
    </location>
</feature>
<evidence type="ECO:0008006" key="3">
    <source>
        <dbReference type="Google" id="ProtNLM"/>
    </source>
</evidence>
<dbReference type="EMBL" id="HBGE01030021">
    <property type="protein sequence ID" value="CAD9122679.1"/>
    <property type="molecule type" value="Transcribed_RNA"/>
</dbReference>
<evidence type="ECO:0000313" key="2">
    <source>
        <dbReference type="EMBL" id="CAD9122679.1"/>
    </source>
</evidence>
<dbReference type="SUPFAM" id="SSF53448">
    <property type="entry name" value="Nucleotide-diphospho-sugar transferases"/>
    <property type="match status" value="1"/>
</dbReference>
<dbReference type="InterPro" id="IPR029044">
    <property type="entry name" value="Nucleotide-diphossugar_trans"/>
</dbReference>
<reference evidence="2" key="1">
    <citation type="submission" date="2021-01" db="EMBL/GenBank/DDBJ databases">
        <authorList>
            <person name="Corre E."/>
            <person name="Pelletier E."/>
            <person name="Niang G."/>
            <person name="Scheremetjew M."/>
            <person name="Finn R."/>
            <person name="Kale V."/>
            <person name="Holt S."/>
            <person name="Cochrane G."/>
            <person name="Meng A."/>
            <person name="Brown T."/>
            <person name="Cohen L."/>
        </authorList>
    </citation>
    <scope>NUCLEOTIDE SEQUENCE</scope>
    <source>
        <strain evidence="2">OF101</strain>
    </source>
</reference>
<dbReference type="PANTHER" id="PTHR36851">
    <property type="entry name" value="UNNAMED PRODUCT"/>
    <property type="match status" value="1"/>
</dbReference>
<organism evidence="2">
    <name type="scientific">Alexandrium catenella</name>
    <name type="common">Red tide dinoflagellate</name>
    <name type="synonym">Gonyaulax catenella</name>
    <dbReference type="NCBI Taxonomy" id="2925"/>
    <lineage>
        <taxon>Eukaryota</taxon>
        <taxon>Sar</taxon>
        <taxon>Alveolata</taxon>
        <taxon>Dinophyceae</taxon>
        <taxon>Gonyaulacales</taxon>
        <taxon>Pyrocystaceae</taxon>
        <taxon>Alexandrium</taxon>
    </lineage>
</organism>
<name>A0A7S1M5N3_ALECA</name>
<dbReference type="AlphaFoldDB" id="A0A7S1M5N3"/>
<proteinExistence type="predicted"/>
<gene>
    <name evidence="2" type="ORF">ACAT0790_LOCUS18068</name>
</gene>
<feature type="transmembrane region" description="Helical" evidence="1">
    <location>
        <begin position="655"/>
        <end position="678"/>
    </location>
</feature>
<keyword evidence="1" id="KW-1133">Transmembrane helix</keyword>
<keyword evidence="1" id="KW-0472">Membrane</keyword>
<sequence length="705" mass="79830">MAHYGEMVVDTSFVEPVPILAAGDSAAAVPVVSVNTTTPPSGAAIWSKNQTWVNITRWHPAGLVSNINHGHIKWNDVSYMSLRALLMLSAVCWPALMIAIVMFFTIALGLCISVKPPDESLEAAGSNQQGLGRAPPVLRMDQLTNVSRRLYIIWKWFCAGIPCLFVFGLPIVLIFLSRPYPQEVFSMLSLITGMMMFSNGIWVVIFGGSSIIRMHRSMMTSYGSMLRRGDRSEEPQPDAIHWVFLPQYKEDVETVAMSLRSIAQSTIAKKSIGIVLGMEQRETEAPNKAETLRNDFQDQFHDMIVTFHPQDLPNDPPGKASNVAWCFKRLQEHLERKRLWAEEHNNEQIDLQDPKEKSKDTDAPVILTIADADSEFHSEYFEGLSHLYFEADQDRRDVLIWQAPVFHVKNYHRQPYPIIVGTMFTCMQELAALSDPHSIRFPYSTYSMSLNLAASVGGWDPEWIAEDWHMGIKCFLLTMGRSRVEPLLLPCANYTPEDVTWWKTILARWAQAKRHALGFSDMAYYFMMLPLVFGHALSKEANSKNAGRIHAMRQVWYMIFSGLTLVVRLCNVHVIIGVLMTYGALGLALKFAMVLLFADERHVDFLFDKMHFNVAILTFSSLSCMVVTTALFNAIYVLLKPRMEGEGFKWLTLHWFYSLVAFAVFGPIYFLGLGIAVWKAAVSMLVKTSFEYEVAAKPTSEKRMS</sequence>
<feature type="transmembrane region" description="Helical" evidence="1">
    <location>
        <begin position="156"/>
        <end position="176"/>
    </location>
</feature>